<dbReference type="Proteomes" id="UP000092993">
    <property type="component" value="Unassembled WGS sequence"/>
</dbReference>
<gene>
    <name evidence="1" type="ORF">A0H81_04524</name>
</gene>
<reference evidence="1 2" key="1">
    <citation type="submission" date="2016-03" db="EMBL/GenBank/DDBJ databases">
        <title>Whole genome sequencing of Grifola frondosa 9006-11.</title>
        <authorList>
            <person name="Min B."/>
            <person name="Park H."/>
            <person name="Kim J.-G."/>
            <person name="Cho H."/>
            <person name="Oh Y.-L."/>
            <person name="Kong W.-S."/>
            <person name="Choi I.-G."/>
        </authorList>
    </citation>
    <scope>NUCLEOTIDE SEQUENCE [LARGE SCALE GENOMIC DNA]</scope>
    <source>
        <strain evidence="1 2">9006-11</strain>
    </source>
</reference>
<accession>A0A1C7MJK8</accession>
<evidence type="ECO:0000313" key="2">
    <source>
        <dbReference type="Proteomes" id="UP000092993"/>
    </source>
</evidence>
<comment type="caution">
    <text evidence="1">The sequence shown here is derived from an EMBL/GenBank/DDBJ whole genome shotgun (WGS) entry which is preliminary data.</text>
</comment>
<protein>
    <submittedName>
        <fullName evidence="1">Uncharacterized protein</fullName>
    </submittedName>
</protein>
<evidence type="ECO:0000313" key="1">
    <source>
        <dbReference type="EMBL" id="OBZ75214.1"/>
    </source>
</evidence>
<dbReference type="EMBL" id="LUGG01000004">
    <property type="protein sequence ID" value="OBZ75214.1"/>
    <property type="molecule type" value="Genomic_DNA"/>
</dbReference>
<dbReference type="AlphaFoldDB" id="A0A1C7MJK8"/>
<dbReference type="STRING" id="5627.A0A1C7MJK8"/>
<proteinExistence type="predicted"/>
<name>A0A1C7MJK8_GRIFR</name>
<sequence length="90" mass="9608">MYSVPSRKLSTENPCVARLGGSPASHLSACRAHTSVTAPYLTSRPLPACALYPTAFNSTAIQYAPLQVLADAAPDWWDLPHAPDRDRGAS</sequence>
<organism evidence="1 2">
    <name type="scientific">Grifola frondosa</name>
    <name type="common">Maitake</name>
    <name type="synonym">Polyporus frondosus</name>
    <dbReference type="NCBI Taxonomy" id="5627"/>
    <lineage>
        <taxon>Eukaryota</taxon>
        <taxon>Fungi</taxon>
        <taxon>Dikarya</taxon>
        <taxon>Basidiomycota</taxon>
        <taxon>Agaricomycotina</taxon>
        <taxon>Agaricomycetes</taxon>
        <taxon>Polyporales</taxon>
        <taxon>Grifolaceae</taxon>
        <taxon>Grifola</taxon>
    </lineage>
</organism>
<keyword evidence="2" id="KW-1185">Reference proteome</keyword>